<keyword evidence="9" id="KW-0520">NAD</keyword>
<evidence type="ECO:0000256" key="2">
    <source>
        <dbReference type="ARBA" id="ARBA00008472"/>
    </source>
</evidence>
<comment type="subcellular location">
    <subcellularLocation>
        <location evidence="1">Membrane</location>
    </subcellularLocation>
    <subcellularLocation>
        <location evidence="9">Mitochondrion membrane</location>
        <topology evidence="9">Multi-pass membrane protein</topology>
    </subcellularLocation>
</comment>
<sequence>MMILLEIFIICSIISSAMLYLNFILYKKMASNREKMSPFECGFDPLNSSRIPFSTKFYLISVMFLIFDIEISILIPIIPSLNLSNPSSKMINIITIIIIILMWGLLTEWKEGSLKWIK</sequence>
<gene>
    <name evidence="10" type="primary">ND3</name>
</gene>
<reference evidence="10" key="1">
    <citation type="journal article" date="2009" name="Mol. Biol. Evol.">
        <title>Characterization of 67 mitochondrial tRNA gene rearrangements in the Hymenoptera suggests that mitochondrial tRNA gene position is selectively neutral.</title>
        <authorList>
            <person name="Dowton M."/>
            <person name="Cameron S.L."/>
            <person name="Dowavic J.I."/>
            <person name="Austin A.D."/>
            <person name="Whiting M.F."/>
        </authorList>
    </citation>
    <scope>NUCLEOTIDE SEQUENCE</scope>
</reference>
<comment type="catalytic activity">
    <reaction evidence="8 9">
        <text>a ubiquinone + NADH + 5 H(+)(in) = a ubiquinol + NAD(+) + 4 H(+)(out)</text>
        <dbReference type="Rhea" id="RHEA:29091"/>
        <dbReference type="Rhea" id="RHEA-COMP:9565"/>
        <dbReference type="Rhea" id="RHEA-COMP:9566"/>
        <dbReference type="ChEBI" id="CHEBI:15378"/>
        <dbReference type="ChEBI" id="CHEBI:16389"/>
        <dbReference type="ChEBI" id="CHEBI:17976"/>
        <dbReference type="ChEBI" id="CHEBI:57540"/>
        <dbReference type="ChEBI" id="CHEBI:57945"/>
        <dbReference type="EC" id="7.1.1.2"/>
    </reaction>
</comment>
<dbReference type="EC" id="7.1.1.2" evidence="9"/>
<protein>
    <recommendedName>
        <fullName evidence="3 9">NADH-ubiquinone oxidoreductase chain 3</fullName>
        <ecNumber evidence="9">7.1.1.2</ecNumber>
    </recommendedName>
</protein>
<evidence type="ECO:0000256" key="5">
    <source>
        <dbReference type="ARBA" id="ARBA00022692"/>
    </source>
</evidence>
<evidence type="ECO:0000256" key="8">
    <source>
        <dbReference type="ARBA" id="ARBA00049551"/>
    </source>
</evidence>
<proteinExistence type="inferred from homology"/>
<reference evidence="10" key="2">
    <citation type="journal article" date="2009" name="Mol. Phylogenet. Evol.">
        <title>Phylogenetic approaches for the analysis of mitochondrial genome sequence data in the Hymenoptera--a lineage with both rapidly and slowly evolving mitochondrial genomes.</title>
        <authorList>
            <person name="Dowton M."/>
            <person name="Cameron S.L."/>
            <person name="Austin A.D."/>
            <person name="Whiting M.F."/>
        </authorList>
    </citation>
    <scope>NUCLEOTIDE SEQUENCE</scope>
</reference>
<dbReference type="GO" id="GO:0008137">
    <property type="term" value="F:NADH dehydrogenase (ubiquinone) activity"/>
    <property type="evidence" value="ECO:0007669"/>
    <property type="project" value="UniProtKB-UniRule"/>
</dbReference>
<evidence type="ECO:0000256" key="4">
    <source>
        <dbReference type="ARBA" id="ARBA00022448"/>
    </source>
</evidence>
<accession>C4NCE9</accession>
<dbReference type="PANTHER" id="PTHR11058">
    <property type="entry name" value="NADH-UBIQUINONE OXIDOREDUCTASE CHAIN 3"/>
    <property type="match status" value="1"/>
</dbReference>
<geneLocation type="mitochondrion" evidence="10"/>
<keyword evidence="7 9" id="KW-0472">Membrane</keyword>
<dbReference type="GeneID" id="7872311"/>
<keyword evidence="9 10" id="KW-0496">Mitochondrion</keyword>
<dbReference type="RefSeq" id="YP_002889402.1">
    <property type="nucleotide sequence ID" value="NC_012689.1"/>
</dbReference>
<dbReference type="EMBL" id="FJ478174">
    <property type="protein sequence ID" value="ACJ69700.1"/>
    <property type="molecule type" value="Genomic_DNA"/>
</dbReference>
<dbReference type="Gene3D" id="1.20.58.1610">
    <property type="entry name" value="NADH:ubiquinone/plastoquinone oxidoreductase, chain 3"/>
    <property type="match status" value="1"/>
</dbReference>
<feature type="transmembrane region" description="Helical" evidence="9">
    <location>
        <begin position="90"/>
        <end position="109"/>
    </location>
</feature>
<keyword evidence="4 9" id="KW-0813">Transport</keyword>
<keyword evidence="9" id="KW-0249">Electron transport</keyword>
<evidence type="ECO:0000256" key="1">
    <source>
        <dbReference type="ARBA" id="ARBA00004370"/>
    </source>
</evidence>
<organism evidence="10">
    <name type="scientific">Orussus occidentalis</name>
    <name type="common">Parasitic wood wasp</name>
    <dbReference type="NCBI Taxonomy" id="576952"/>
    <lineage>
        <taxon>Eukaryota</taxon>
        <taxon>Metazoa</taxon>
        <taxon>Ecdysozoa</taxon>
        <taxon>Arthropoda</taxon>
        <taxon>Hexapoda</taxon>
        <taxon>Insecta</taxon>
        <taxon>Pterygota</taxon>
        <taxon>Neoptera</taxon>
        <taxon>Endopterygota</taxon>
        <taxon>Hymenoptera</taxon>
        <taxon>Orussoidea</taxon>
        <taxon>Orussidae</taxon>
        <taxon>Orussus</taxon>
    </lineage>
</organism>
<keyword evidence="9" id="KW-1278">Translocase</keyword>
<keyword evidence="9" id="KW-0830">Ubiquinone</keyword>
<dbReference type="GO" id="GO:0031966">
    <property type="term" value="C:mitochondrial membrane"/>
    <property type="evidence" value="ECO:0007669"/>
    <property type="project" value="UniProtKB-SubCell"/>
</dbReference>
<evidence type="ECO:0000256" key="7">
    <source>
        <dbReference type="ARBA" id="ARBA00023136"/>
    </source>
</evidence>
<dbReference type="InterPro" id="IPR000440">
    <property type="entry name" value="NADH_UbQ/plastoQ_OxRdtase_su3"/>
</dbReference>
<dbReference type="InterPro" id="IPR038430">
    <property type="entry name" value="NDAH_ubi_oxred_su3_sf"/>
</dbReference>
<dbReference type="Pfam" id="PF00507">
    <property type="entry name" value="Oxidored_q4"/>
    <property type="match status" value="1"/>
</dbReference>
<evidence type="ECO:0000256" key="9">
    <source>
        <dbReference type="RuleBase" id="RU003640"/>
    </source>
</evidence>
<keyword evidence="6 9" id="KW-1133">Transmembrane helix</keyword>
<feature type="transmembrane region" description="Helical" evidence="9">
    <location>
        <begin position="57"/>
        <end position="78"/>
    </location>
</feature>
<keyword evidence="5 9" id="KW-0812">Transmembrane</keyword>
<name>C4NCE9_ORUOC</name>
<evidence type="ECO:0000313" key="10">
    <source>
        <dbReference type="EMBL" id="ACJ69700.1"/>
    </source>
</evidence>
<evidence type="ECO:0000256" key="3">
    <source>
        <dbReference type="ARBA" id="ARBA00021007"/>
    </source>
</evidence>
<evidence type="ECO:0000256" key="6">
    <source>
        <dbReference type="ARBA" id="ARBA00022989"/>
    </source>
</evidence>
<dbReference type="GO" id="GO:0030964">
    <property type="term" value="C:NADH dehydrogenase complex"/>
    <property type="evidence" value="ECO:0007669"/>
    <property type="project" value="TreeGrafter"/>
</dbReference>
<comment type="similarity">
    <text evidence="2 9">Belongs to the complex I subunit 3 family.</text>
</comment>
<feature type="transmembrane region" description="Helical" evidence="9">
    <location>
        <begin position="6"/>
        <end position="26"/>
    </location>
</feature>
<dbReference type="CTD" id="4537"/>
<keyword evidence="9" id="KW-0679">Respiratory chain</keyword>
<dbReference type="AlphaFoldDB" id="C4NCE9"/>
<comment type="function">
    <text evidence="9">Core subunit of the mitochondrial membrane respiratory chain NADH dehydrogenase (Complex I) which catalyzes electron transfer from NADH through the respiratory chain, using ubiquinone as an electron acceptor. Essential for the catalytic activity of complex I.</text>
</comment>
<dbReference type="PANTHER" id="PTHR11058:SF9">
    <property type="entry name" value="NADH-UBIQUINONE OXIDOREDUCTASE CHAIN 3"/>
    <property type="match status" value="1"/>
</dbReference>